<dbReference type="AlphaFoldDB" id="A0A0V1G1H3"/>
<evidence type="ECO:0000313" key="1">
    <source>
        <dbReference type="EMBL" id="KRY92047.1"/>
    </source>
</evidence>
<sequence>MENSDLAPSAIGAVQTKLQPHYQLRWFFGDCPSAESVVSYFGQLLFTKCQIISVYQEVVVTGSEKLKPPNRHGQKHKMKSKPS</sequence>
<keyword evidence="2" id="KW-1185">Reference proteome</keyword>
<protein>
    <submittedName>
        <fullName evidence="1">Uncharacterized protein</fullName>
    </submittedName>
</protein>
<name>A0A0V1G1H3_TRIPS</name>
<reference evidence="1 2" key="1">
    <citation type="submission" date="2015-01" db="EMBL/GenBank/DDBJ databases">
        <title>Evolution of Trichinella species and genotypes.</title>
        <authorList>
            <person name="Korhonen P.K."/>
            <person name="Edoardo P."/>
            <person name="Giuseppe L.R."/>
            <person name="Gasser R.B."/>
        </authorList>
    </citation>
    <scope>NUCLEOTIDE SEQUENCE [LARGE SCALE GENOMIC DNA]</scope>
    <source>
        <strain evidence="1">ISS470</strain>
    </source>
</reference>
<organism evidence="1 2">
    <name type="scientific">Trichinella pseudospiralis</name>
    <name type="common">Parasitic roundworm</name>
    <dbReference type="NCBI Taxonomy" id="6337"/>
    <lineage>
        <taxon>Eukaryota</taxon>
        <taxon>Metazoa</taxon>
        <taxon>Ecdysozoa</taxon>
        <taxon>Nematoda</taxon>
        <taxon>Enoplea</taxon>
        <taxon>Dorylaimia</taxon>
        <taxon>Trichinellida</taxon>
        <taxon>Trichinellidae</taxon>
        <taxon>Trichinella</taxon>
    </lineage>
</organism>
<evidence type="ECO:0000313" key="2">
    <source>
        <dbReference type="Proteomes" id="UP000054995"/>
    </source>
</evidence>
<gene>
    <name evidence="1" type="ORF">T4D_12391</name>
</gene>
<proteinExistence type="predicted"/>
<comment type="caution">
    <text evidence="1">The sequence shown here is derived from an EMBL/GenBank/DDBJ whole genome shotgun (WGS) entry which is preliminary data.</text>
</comment>
<accession>A0A0V1G1H3</accession>
<dbReference type="EMBL" id="JYDT01000009">
    <property type="protein sequence ID" value="KRY92047.1"/>
    <property type="molecule type" value="Genomic_DNA"/>
</dbReference>
<dbReference type="Proteomes" id="UP000054995">
    <property type="component" value="Unassembled WGS sequence"/>
</dbReference>